<dbReference type="AlphaFoldDB" id="A0A5J5IDC6"/>
<protein>
    <submittedName>
        <fullName evidence="3">Adenylate/guanylate cyclase domain-containing protein</fullName>
    </submittedName>
</protein>
<dbReference type="PROSITE" id="PS50125">
    <property type="entry name" value="GUANYLATE_CYCLASE_2"/>
    <property type="match status" value="1"/>
</dbReference>
<dbReference type="Pfam" id="PF00211">
    <property type="entry name" value="Guanylate_cyc"/>
    <property type="match status" value="1"/>
</dbReference>
<dbReference type="GO" id="GO:0035556">
    <property type="term" value="P:intracellular signal transduction"/>
    <property type="evidence" value="ECO:0007669"/>
    <property type="project" value="InterPro"/>
</dbReference>
<feature type="domain" description="Guanylate cyclase" evidence="2">
    <location>
        <begin position="270"/>
        <end position="306"/>
    </location>
</feature>
<evidence type="ECO:0000259" key="2">
    <source>
        <dbReference type="PROSITE" id="PS50125"/>
    </source>
</evidence>
<dbReference type="Proteomes" id="UP000326903">
    <property type="component" value="Unassembled WGS sequence"/>
</dbReference>
<dbReference type="SUPFAM" id="SSF55073">
    <property type="entry name" value="Nucleotide cyclase"/>
    <property type="match status" value="1"/>
</dbReference>
<organism evidence="3 4">
    <name type="scientific">Ginsengibacter hankyongi</name>
    <dbReference type="NCBI Taxonomy" id="2607284"/>
    <lineage>
        <taxon>Bacteria</taxon>
        <taxon>Pseudomonadati</taxon>
        <taxon>Bacteroidota</taxon>
        <taxon>Chitinophagia</taxon>
        <taxon>Chitinophagales</taxon>
        <taxon>Chitinophagaceae</taxon>
        <taxon>Ginsengibacter</taxon>
    </lineage>
</organism>
<evidence type="ECO:0000256" key="1">
    <source>
        <dbReference type="SAM" id="Phobius"/>
    </source>
</evidence>
<dbReference type="InterPro" id="IPR029787">
    <property type="entry name" value="Nucleotide_cyclase"/>
</dbReference>
<sequence length="364" mass="42676">MYLLKTNIRRHIPKEWKEHVKFFTGGWFIALVFFYLMRWAGASGLSQVHFTIIKFVVLLPLFSIVSGIIFGSLHYFFQKYFLRKIPLWQVMLLLSIDQLLIISALTFVYYLLLRMVQVNQISFLNFIQSPTTLIYYLYAFLVNLSLSFLWEVTRLLGRGNFFKLITGKFYSPKEEYRIFMFVDLKSSTTIAEKLGHLAYSSFIKDCFYDLAIVQHYNAQIYQYVGDEAVLTWEINKMKKITECIHAFWAFSDELLKRSGYYLDKYGIIPEFKAGMSLGVVTVVEIGDIKKEIAFHGNTLNTASRIESVCNLYGEKLLISKKLYDELNKEEGLYIYTKIAETQLRGKQGITEIYSVRRLINEQYE</sequence>
<dbReference type="GO" id="GO:0009190">
    <property type="term" value="P:cyclic nucleotide biosynthetic process"/>
    <property type="evidence" value="ECO:0007669"/>
    <property type="project" value="InterPro"/>
</dbReference>
<feature type="transmembrane region" description="Helical" evidence="1">
    <location>
        <begin position="89"/>
        <end position="113"/>
    </location>
</feature>
<comment type="caution">
    <text evidence="3">The sequence shown here is derived from an EMBL/GenBank/DDBJ whole genome shotgun (WGS) entry which is preliminary data.</text>
</comment>
<dbReference type="InterPro" id="IPR001054">
    <property type="entry name" value="A/G_cyclase"/>
</dbReference>
<feature type="transmembrane region" description="Helical" evidence="1">
    <location>
        <begin position="133"/>
        <end position="153"/>
    </location>
</feature>
<gene>
    <name evidence="3" type="ORF">FW778_16135</name>
</gene>
<feature type="transmembrane region" description="Helical" evidence="1">
    <location>
        <begin position="20"/>
        <end position="40"/>
    </location>
</feature>
<proteinExistence type="predicted"/>
<keyword evidence="1" id="KW-1133">Transmembrane helix</keyword>
<feature type="transmembrane region" description="Helical" evidence="1">
    <location>
        <begin position="52"/>
        <end position="77"/>
    </location>
</feature>
<keyword evidence="1" id="KW-0812">Transmembrane</keyword>
<evidence type="ECO:0000313" key="4">
    <source>
        <dbReference type="Proteomes" id="UP000326903"/>
    </source>
</evidence>
<dbReference type="CDD" id="cd07302">
    <property type="entry name" value="CHD"/>
    <property type="match status" value="1"/>
</dbReference>
<keyword evidence="1" id="KW-0472">Membrane</keyword>
<evidence type="ECO:0000313" key="3">
    <source>
        <dbReference type="EMBL" id="KAA9037622.1"/>
    </source>
</evidence>
<dbReference type="EMBL" id="VYQF01000005">
    <property type="protein sequence ID" value="KAA9037622.1"/>
    <property type="molecule type" value="Genomic_DNA"/>
</dbReference>
<dbReference type="Gene3D" id="3.30.70.1230">
    <property type="entry name" value="Nucleotide cyclase"/>
    <property type="match status" value="1"/>
</dbReference>
<reference evidence="3 4" key="1">
    <citation type="submission" date="2019-09" db="EMBL/GenBank/DDBJ databases">
        <title>Draft genome sequence of Ginsengibacter sp. BR5-29.</title>
        <authorList>
            <person name="Im W.-T."/>
        </authorList>
    </citation>
    <scope>NUCLEOTIDE SEQUENCE [LARGE SCALE GENOMIC DNA]</scope>
    <source>
        <strain evidence="3 4">BR5-29</strain>
    </source>
</reference>
<dbReference type="RefSeq" id="WP_150415857.1">
    <property type="nucleotide sequence ID" value="NZ_VYQF01000005.1"/>
</dbReference>
<accession>A0A5J5IDC6</accession>
<name>A0A5J5IDC6_9BACT</name>
<keyword evidence="4" id="KW-1185">Reference proteome</keyword>
<dbReference type="GO" id="GO:0004016">
    <property type="term" value="F:adenylate cyclase activity"/>
    <property type="evidence" value="ECO:0007669"/>
    <property type="project" value="UniProtKB-ARBA"/>
</dbReference>